<name>A0ABU6J8J5_9BURK</name>
<comment type="caution">
    <text evidence="1">The sequence shown here is derived from an EMBL/GenBank/DDBJ whole genome shotgun (WGS) entry which is preliminary data.</text>
</comment>
<proteinExistence type="predicted"/>
<dbReference type="EMBL" id="JAWIIV010000009">
    <property type="protein sequence ID" value="MEC4719959.1"/>
    <property type="molecule type" value="Genomic_DNA"/>
</dbReference>
<evidence type="ECO:0000313" key="1">
    <source>
        <dbReference type="EMBL" id="MEC4719959.1"/>
    </source>
</evidence>
<protein>
    <submittedName>
        <fullName evidence="1">Uncharacterized protein</fullName>
    </submittedName>
</protein>
<gene>
    <name evidence="1" type="ORF">RY831_12425</name>
</gene>
<reference evidence="1 2" key="1">
    <citation type="submission" date="2023-10" db="EMBL/GenBank/DDBJ databases">
        <title>Noviherbaspirillum sp. CPCC 100848 genome assembly.</title>
        <authorList>
            <person name="Li X.Y."/>
            <person name="Fang X.M."/>
        </authorList>
    </citation>
    <scope>NUCLEOTIDE SEQUENCE [LARGE SCALE GENOMIC DNA]</scope>
    <source>
        <strain evidence="1 2">CPCC 100848</strain>
    </source>
</reference>
<sequence>MEKFSQSPMPQPVASGLMDAYVQAATRRAESSLADSDQEPHRTRLKQWAREIGDCMPFPNRLFADHPEHNIPFETIEVEPHHFELAKLVDALGWMTRLHLTKGGGSASKRPELFASRGLNYQKISFERAAEDRDVFLALTTGVMQSGNCDSNAVFATNLVRSLDADILRALAIDIPLERIRGMQMHDYAHDHVYVAMNFDDEAPRQSVGRIADGDGQFRDANLLPAAGATALWSLDPHQLYPMACRHDHSTYNHLDHTEARSRFTAGSEGHLGVNTQFIEDVRADINRQLNLGEHGIDHALREPVMFDAGIRSKFIDRIMREQNVGHYARVDTGRLSPADREKFQAKVAQVEKEIARKFLKRLYKAGEFEEHWFGLCLPDNPARLYRNRTTGETLAPRVPPAYFERTEKIRWAYDVWKRTRPERAALNKERTWTRPRFDIHPAIEAIEKLPFLAALAAAKELDFSRNQRHVSQLAAYKIAYASMTDWIGRMHAEMDSTPDLAATLRKAGLRDEVRAALVRAQANLQEIDAIMETCLTQLSEAQQNELRAFIAETRRNNPAGQLAELVTRFQPGRHARLQDLVTPQIPARTSGQEVRQTELGRGTT</sequence>
<dbReference type="Proteomes" id="UP001352263">
    <property type="component" value="Unassembled WGS sequence"/>
</dbReference>
<organism evidence="1 2">
    <name type="scientific">Noviherbaspirillum album</name>
    <dbReference type="NCBI Taxonomy" id="3080276"/>
    <lineage>
        <taxon>Bacteria</taxon>
        <taxon>Pseudomonadati</taxon>
        <taxon>Pseudomonadota</taxon>
        <taxon>Betaproteobacteria</taxon>
        <taxon>Burkholderiales</taxon>
        <taxon>Oxalobacteraceae</taxon>
        <taxon>Noviherbaspirillum</taxon>
    </lineage>
</organism>
<accession>A0ABU6J8J5</accession>
<evidence type="ECO:0000313" key="2">
    <source>
        <dbReference type="Proteomes" id="UP001352263"/>
    </source>
</evidence>
<keyword evidence="2" id="KW-1185">Reference proteome</keyword>
<dbReference type="RefSeq" id="WP_326506674.1">
    <property type="nucleotide sequence ID" value="NZ_JAWIIV010000009.1"/>
</dbReference>